<dbReference type="DNASU" id="35340"/>
<dbReference type="EMBL" id="AE014134">
    <property type="protein sequence ID" value="AFH03786.1"/>
    <property type="molecule type" value="Genomic_DNA"/>
</dbReference>
<dbReference type="EMBL" id="BT120072">
    <property type="protein sequence ID" value="ADA70409.1"/>
    <property type="molecule type" value="mRNA"/>
</dbReference>
<reference evidence="5" key="15">
    <citation type="submission" date="2022-11" db="EMBL/GenBank/DDBJ databases">
        <authorList>
            <consortium name="FlyBase"/>
        </authorList>
    </citation>
    <scope>NUCLEOTIDE SEQUENCE</scope>
</reference>
<feature type="region of interest" description="Disordered" evidence="1">
    <location>
        <begin position="1"/>
        <end position="49"/>
    </location>
</feature>
<dbReference type="CTD" id="35340"/>
<dbReference type="SMR" id="D1Z399"/>
<organism evidence="3">
    <name type="scientific">Drosophila melanogaster</name>
    <name type="common">Fruit fly</name>
    <dbReference type="NCBI Taxonomy" id="7227"/>
    <lineage>
        <taxon>Eukaryota</taxon>
        <taxon>Metazoa</taxon>
        <taxon>Ecdysozoa</taxon>
        <taxon>Arthropoda</taxon>
        <taxon>Hexapoda</taxon>
        <taxon>Insecta</taxon>
        <taxon>Pterygota</taxon>
        <taxon>Neoptera</taxon>
        <taxon>Endopterygota</taxon>
        <taxon>Diptera</taxon>
        <taxon>Brachycera</taxon>
        <taxon>Muscomorpha</taxon>
        <taxon>Ephydroidea</taxon>
        <taxon>Drosophilidae</taxon>
        <taxon>Drosophila</taxon>
        <taxon>Sophophora</taxon>
    </lineage>
</organism>
<dbReference type="AGR" id="FB:FBgn0011202"/>
<gene>
    <name evidence="5 6" type="primary">dia</name>
    <name evidence="5" type="synonym">38E.16</name>
    <name evidence="5" type="synonym">DIA</name>
    <name evidence="5" type="synonym">Dia</name>
    <name evidence="3" type="synonym">dia-RA</name>
    <name evidence="5" type="synonym">Diaphanous</name>
    <name evidence="5" type="synonym">Dias</name>
    <name evidence="5" type="synonym">Dmel\CG1768</name>
    <name evidence="5" type="synonym">l(2)k07135</name>
    <name evidence="5" type="synonym">ms(2)04138</name>
    <name evidence="5 6" type="ORF">CG1768</name>
    <name evidence="5" type="ORF">Dmel_CG1768</name>
</gene>
<dbReference type="EMBL" id="BT120071">
    <property type="protein sequence ID" value="ADA70408.1"/>
    <property type="molecule type" value="mRNA"/>
</dbReference>
<dbReference type="HOGENOM" id="CLU_1940277_0_0_1"/>
<reference evidence="5 7" key="8">
    <citation type="journal article" date="2007" name="Science">
        <title>The Release 5.1 annotation of Drosophila melanogaster heterochromatin.</title>
        <authorList>
            <person name="Smith C.D."/>
            <person name="Shu S."/>
            <person name="Mungall C.J."/>
            <person name="Karpen G.H."/>
        </authorList>
    </citation>
    <scope>NUCLEOTIDE SEQUENCE [LARGE SCALE GENOMIC DNA]</scope>
    <source>
        <strain evidence="7">Berkeley</strain>
    </source>
</reference>
<protein>
    <submittedName>
        <fullName evidence="5">Diaphanous, isoform C</fullName>
    </submittedName>
    <submittedName>
        <fullName evidence="3">MIP15814p</fullName>
    </submittedName>
    <submittedName>
        <fullName evidence="4">MIP15914p</fullName>
    </submittedName>
</protein>
<evidence type="ECO:0000313" key="7">
    <source>
        <dbReference type="Proteomes" id="UP000000803"/>
    </source>
</evidence>
<reference evidence="7" key="2">
    <citation type="journal article" date="2002" name="Genome Biol.">
        <title>Finishing a whole-genome shotgun: release 3 of the Drosophila melanogaster euchromatic genome sequence.</title>
        <authorList>
            <person name="Celniker S.E."/>
            <person name="Wheeler D.A."/>
            <person name="Kronmiller B."/>
            <person name="Carlson J.W."/>
            <person name="Halpern A."/>
            <person name="Patel S."/>
            <person name="Adams M."/>
            <person name="Champe M."/>
            <person name="Dugan S.P."/>
            <person name="Frise E."/>
            <person name="Hodgson A."/>
            <person name="George R.A."/>
            <person name="Hoskins R.A."/>
            <person name="Laverty T."/>
            <person name="Muzny D.M."/>
            <person name="Nelson C.R."/>
            <person name="Pacleb J.M."/>
            <person name="Park S."/>
            <person name="Pfeiffer B.D."/>
            <person name="Richards S."/>
            <person name="Sodergren E.J."/>
            <person name="Svirskas R."/>
            <person name="Tabor P.E."/>
            <person name="Wan K."/>
            <person name="Stapleton M."/>
            <person name="Sutton G.G."/>
            <person name="Venter C."/>
            <person name="Weinstock G."/>
            <person name="Scherer S.E."/>
            <person name="Myers E.W."/>
            <person name="Gibbs R.A."/>
            <person name="Rubin G.M."/>
        </authorList>
    </citation>
    <scope>NUCLEOTIDE SEQUENCE [LARGE SCALE GENOMIC DNA]</scope>
    <source>
        <strain evidence="7">Berkeley</strain>
    </source>
</reference>
<dbReference type="AlphaFoldDB" id="D1Z399"/>
<reference evidence="5 7" key="1">
    <citation type="journal article" date="2000" name="Science">
        <title>The genome sequence of Drosophila melanogaster.</title>
        <authorList>
            <person name="Adams M.D."/>
            <person name="Celniker S.E."/>
            <person name="Holt R.A."/>
            <person name="Evans C.A."/>
            <person name="Gocayne J.D."/>
            <person name="Amanatides P.G."/>
            <person name="Scherer S.E."/>
            <person name="Li P.W."/>
            <person name="Hoskins R.A."/>
            <person name="Galle R.F."/>
            <person name="George R.A."/>
            <person name="Lewis S.E."/>
            <person name="Richards S."/>
            <person name="Ashburner M."/>
            <person name="Henderson S.N."/>
            <person name="Sutton G.G."/>
            <person name="Wortman J.R."/>
            <person name="Yandell M.D."/>
            <person name="Zhang Q."/>
            <person name="Chen L.X."/>
            <person name="Brandon R.C."/>
            <person name="Rogers Y.H."/>
            <person name="Blazej R.G."/>
            <person name="Champe M."/>
            <person name="Pfeiffer B.D."/>
            <person name="Wan K.H."/>
            <person name="Doyle C."/>
            <person name="Baxter E.G."/>
            <person name="Helt G."/>
            <person name="Nelson C.R."/>
            <person name="Gabor G.L."/>
            <person name="Abril J.F."/>
            <person name="Agbayani A."/>
            <person name="An H.J."/>
            <person name="Andrews-Pfannkoch C."/>
            <person name="Baldwin D."/>
            <person name="Ballew R.M."/>
            <person name="Basu A."/>
            <person name="Baxendale J."/>
            <person name="Bayraktaroglu L."/>
            <person name="Beasley E.M."/>
            <person name="Beeson K.Y."/>
            <person name="Benos P.V."/>
            <person name="Berman B.P."/>
            <person name="Bhandari D."/>
            <person name="Bolshakov S."/>
            <person name="Borkova D."/>
            <person name="Botchan M.R."/>
            <person name="Bouck J."/>
            <person name="Brokstein P."/>
            <person name="Brottier P."/>
            <person name="Burtis K.C."/>
            <person name="Busam D.A."/>
            <person name="Butler H."/>
            <person name="Cadieu E."/>
            <person name="Center A."/>
            <person name="Chandra I."/>
            <person name="Cherry J.M."/>
            <person name="Cawley S."/>
            <person name="Dahlke C."/>
            <person name="Davenport L.B."/>
            <person name="Davies P."/>
            <person name="de Pablos B."/>
            <person name="Delcher A."/>
            <person name="Deng Z."/>
            <person name="Mays A.D."/>
            <person name="Dew I."/>
            <person name="Dietz S.M."/>
            <person name="Dodson K."/>
            <person name="Doup L.E."/>
            <person name="Downes M."/>
            <person name="Dugan-Rocha S."/>
            <person name="Dunkov B.C."/>
            <person name="Dunn P."/>
            <person name="Durbin K.J."/>
            <person name="Evangelista C.C."/>
            <person name="Ferraz C."/>
            <person name="Ferriera S."/>
            <person name="Fleischmann W."/>
            <person name="Fosler C."/>
            <person name="Gabrielian A.E."/>
            <person name="Garg N.S."/>
            <person name="Gelbart W.M."/>
            <person name="Glasser K."/>
            <person name="Glodek A."/>
            <person name="Gong F."/>
            <person name="Gorrell J.H."/>
            <person name="Gu Z."/>
            <person name="Guan P."/>
            <person name="Harris M."/>
            <person name="Harris N.L."/>
            <person name="Harvey D."/>
            <person name="Heiman T.J."/>
            <person name="Hernandez J.R."/>
            <person name="Houck J."/>
            <person name="Hostin D."/>
            <person name="Houston K.A."/>
            <person name="Howland T.J."/>
            <person name="Wei M.H."/>
            <person name="Ibegwam C."/>
            <person name="Jalali M."/>
            <person name="Kalush F."/>
            <person name="Karpen G.H."/>
            <person name="Ke Z."/>
            <person name="Kennison J.A."/>
            <person name="Ketchum K.A."/>
            <person name="Kimmel B.E."/>
            <person name="Kodira C.D."/>
            <person name="Kraft C."/>
            <person name="Kravitz S."/>
            <person name="Kulp D."/>
            <person name="Lai Z."/>
            <person name="Lasko P."/>
            <person name="Lei Y."/>
            <person name="Levitsky A.A."/>
            <person name="Li J."/>
            <person name="Li Z."/>
            <person name="Liang Y."/>
            <person name="Lin X."/>
            <person name="Liu X."/>
            <person name="Mattei B."/>
            <person name="McIntosh T.C."/>
            <person name="McLeod M.P."/>
            <person name="McPherson D."/>
            <person name="Merkulov G."/>
            <person name="Milshina N.V."/>
            <person name="Mobarry C."/>
            <person name="Morris J."/>
            <person name="Moshrefi A."/>
            <person name="Mount S.M."/>
            <person name="Moy M."/>
            <person name="Murphy B."/>
            <person name="Murphy L."/>
            <person name="Muzny D.M."/>
            <person name="Nelson D.L."/>
            <person name="Nelson D.R."/>
            <person name="Nelson K.A."/>
            <person name="Nixon K."/>
            <person name="Nusskern D.R."/>
            <person name="Pacleb J.M."/>
            <person name="Palazzolo M."/>
            <person name="Pittman G.S."/>
            <person name="Pan S."/>
            <person name="Pollard J."/>
            <person name="Puri V."/>
            <person name="Reese M.G."/>
            <person name="Reinert K."/>
            <person name="Remington K."/>
            <person name="Saunders R.D."/>
            <person name="Scheeler F."/>
            <person name="Shen H."/>
            <person name="Shue B.C."/>
            <person name="Siden-Kiamos I."/>
            <person name="Simpson M."/>
            <person name="Skupski M.P."/>
            <person name="Smith T."/>
            <person name="Spier E."/>
            <person name="Spradling A.C."/>
            <person name="Stapleton M."/>
            <person name="Strong R."/>
            <person name="Sun E."/>
            <person name="Svirskas R."/>
            <person name="Tector C."/>
            <person name="Turner R."/>
            <person name="Venter E."/>
            <person name="Wang A.H."/>
            <person name="Wang X."/>
            <person name="Wang Z.Y."/>
            <person name="Wassarman D.A."/>
            <person name="Weinstock G.M."/>
            <person name="Weissenbach J."/>
            <person name="Williams S.M."/>
            <person name="WoodageT"/>
            <person name="Worley K.C."/>
            <person name="Wu D."/>
            <person name="Yang S."/>
            <person name="Yao Q.A."/>
            <person name="Ye J."/>
            <person name="Yeh R.F."/>
            <person name="Zaveri J.S."/>
            <person name="Zhan M."/>
            <person name="Zhang G."/>
            <person name="Zhao Q."/>
            <person name="Zheng L."/>
            <person name="Zheng X.H."/>
            <person name="Zhong F.N."/>
            <person name="Zhong W."/>
            <person name="Zhou X."/>
            <person name="Zhu S."/>
            <person name="Zhu X."/>
            <person name="Smith H.O."/>
            <person name="Gibbs R.A."/>
            <person name="Myers E.W."/>
            <person name="Rubin G.M."/>
            <person name="Venter J.C."/>
        </authorList>
    </citation>
    <scope>NUCLEOTIDE SEQUENCE [LARGE SCALE GENOMIC DNA]</scope>
    <source>
        <strain evidence="7">Berkeley</strain>
    </source>
</reference>
<dbReference type="GO" id="GO:0003779">
    <property type="term" value="F:actin binding"/>
    <property type="evidence" value="ECO:0007669"/>
    <property type="project" value="InterPro"/>
</dbReference>
<proteinExistence type="evidence at transcript level"/>
<reference evidence="5" key="13">
    <citation type="journal article" date="2015" name="Genome Res.">
        <title>The Release 6 reference sequence of the Drosophila melanogaster genome.</title>
        <authorList>
            <person name="Hoskins R.A."/>
            <person name="Carlson J.W."/>
            <person name="Wan K.H."/>
            <person name="Park S."/>
            <person name="Mendez I."/>
            <person name="Galle S.E."/>
            <person name="Booth B.W."/>
            <person name="Pfeiffer B.D."/>
            <person name="George R.A."/>
            <person name="Svirskas R."/>
            <person name="Krzywinski M."/>
            <person name="Schein J."/>
            <person name="Accardo M.C."/>
            <person name="Damia E."/>
            <person name="Messina G."/>
            <person name="Mendez-Lago M."/>
            <person name="de Pablos B."/>
            <person name="Demakova O.V."/>
            <person name="Andreyeva E.N."/>
            <person name="Boldyreva L.V."/>
            <person name="Marra M."/>
            <person name="Carvalho A.B."/>
            <person name="Dimitri P."/>
            <person name="Villasante A."/>
            <person name="Zhimulev I.F."/>
            <person name="Rubin G.M."/>
            <person name="Karpen G.H."/>
            <person name="Celniker S.E."/>
        </authorList>
    </citation>
    <scope>NUCLEOTIDE SEQUENCE</scope>
</reference>
<feature type="domain" description="Formin GTPase-binding" evidence="2">
    <location>
        <begin position="67"/>
        <end position="118"/>
    </location>
</feature>
<reference evidence="5" key="7">
    <citation type="submission" date="2006-08" db="EMBL/GenBank/DDBJ databases">
        <authorList>
            <person name="Celniker S."/>
            <person name="Carlson J."/>
            <person name="Wan K."/>
            <person name="Frise E."/>
            <person name="Hoskins R."/>
            <person name="Park S."/>
            <person name="Svirskas R."/>
            <person name="Rubin G."/>
        </authorList>
    </citation>
    <scope>NUCLEOTIDE SEQUENCE</scope>
</reference>
<reference evidence="5 7" key="6">
    <citation type="journal article" date="2005" name="PLoS Comput. Biol.">
        <title>Combined evidence annotation of transposable elements in genome sequences.</title>
        <authorList>
            <person name="Quesneville H."/>
            <person name="Bergman C.M."/>
            <person name="Andrieu O."/>
            <person name="Autard D."/>
            <person name="Nouaud D."/>
            <person name="Ashburner M."/>
            <person name="Anxolabehere D."/>
        </authorList>
    </citation>
    <scope>NUCLEOTIDE SEQUENCE [LARGE SCALE GENOMIC DNA]</scope>
    <source>
        <strain evidence="7">Berkeley</strain>
    </source>
</reference>
<reference evidence="5 7" key="9">
    <citation type="journal article" date="2007" name="Science">
        <title>Sequence finishing and mapping of Drosophila melanogaster heterochromatin.</title>
        <authorList>
            <person name="Hoskins R.A."/>
            <person name="Carlson J.W."/>
            <person name="Kennedy C."/>
            <person name="Acevedo D."/>
            <person name="Evans-Holm M."/>
            <person name="Frise E."/>
            <person name="Wan K.H."/>
            <person name="Park S."/>
            <person name="Mendez-Lago M."/>
            <person name="Rossi F."/>
            <person name="Villasante A."/>
            <person name="Dimitri P."/>
            <person name="Karpen G.H."/>
            <person name="Celniker S.E."/>
        </authorList>
    </citation>
    <scope>NUCLEOTIDE SEQUENCE [LARGE SCALE GENOMIC DNA]</scope>
    <source>
        <strain evidence="7">Berkeley</strain>
    </source>
</reference>
<reference evidence="3" key="10">
    <citation type="submission" date="2009-12" db="EMBL/GenBank/DDBJ databases">
        <authorList>
            <person name="Carlson J."/>
            <person name="Booth B."/>
            <person name="Frise E."/>
            <person name="Sandler J."/>
            <person name="Wan K."/>
            <person name="Yu C."/>
            <person name="Celniker S."/>
        </authorList>
    </citation>
    <scope>NUCLEOTIDE SEQUENCE</scope>
</reference>
<dbReference type="GO" id="GO:0030036">
    <property type="term" value="P:actin cytoskeleton organization"/>
    <property type="evidence" value="ECO:0007669"/>
    <property type="project" value="InterPro"/>
</dbReference>
<evidence type="ECO:0000259" key="2">
    <source>
        <dbReference type="Pfam" id="PF06371"/>
    </source>
</evidence>
<accession>D1Z399</accession>
<sequence>MRLKKLGMSRHEKTKSTGGGLLDSLFGRPSKSKGGTISSGTLAHGGRPVSADNYVVPGVEDFEQYIQQLSVAELDAKFLEIIEDMNIPKDKREPLLAKSKEERQKMIMWHLKGKEHGASTRFQTENRICV</sequence>
<reference evidence="5" key="14">
    <citation type="submission" date="2022-11" db="EMBL/GenBank/DDBJ databases">
        <title>Drosophila melanogaster release 4 sequence.</title>
        <authorList>
            <consortium name="Berkeley Drosophila Genome Project"/>
            <person name="Celniker S."/>
            <person name="Carlson J."/>
            <person name="Wan K."/>
            <person name="Pfeiffer B."/>
            <person name="Frise E."/>
            <person name="George R."/>
            <person name="Hoskins R."/>
            <person name="Stapleton M."/>
            <person name="Pacleb J."/>
            <person name="Park S."/>
            <person name="Svirskas R."/>
            <person name="Smith E."/>
            <person name="Yu C."/>
            <person name="Rubin G."/>
        </authorList>
    </citation>
    <scope>NUCLEOTIDE SEQUENCE</scope>
</reference>
<dbReference type="Gene3D" id="1.10.20.40">
    <property type="entry name" value="Formin, diaphanous GTPase-binding domain"/>
    <property type="match status" value="1"/>
</dbReference>
<dbReference type="RefSeq" id="NP_001246112.1">
    <property type="nucleotide sequence ID" value="NM_001259183.1"/>
</dbReference>
<dbReference type="BioGRID-ORCS" id="35340">
    <property type="hits" value="0 hits in 3 CRISPR screens"/>
</dbReference>
<dbReference type="OrthoDB" id="1104827at2759"/>
<reference evidence="7" key="3">
    <citation type="journal article" date="2002" name="Genome Biol.">
        <title>Annotation of the Drosophila melanogaster euchromatic genome: a systematic review.</title>
        <authorList>
            <person name="Misra S."/>
            <person name="Crosby M.A."/>
            <person name="Mungall C.J."/>
            <person name="Matthews B.B."/>
            <person name="Campbell K.S."/>
            <person name="Hradecky P."/>
            <person name="Huang Y."/>
            <person name="Kaminker J.S."/>
            <person name="Millburn G.H."/>
            <person name="Prochnik S.E."/>
            <person name="Smith C.D."/>
            <person name="Tupy J.L."/>
            <person name="Whitfied E.J."/>
            <person name="Bayraktaroglu L."/>
            <person name="Berman B.P."/>
            <person name="Bettencourt B.R."/>
            <person name="Celniker S.E."/>
            <person name="de Grey A.D."/>
            <person name="Drysdale R.A."/>
            <person name="Harris N.L."/>
            <person name="Richter J."/>
            <person name="Russo S."/>
            <person name="Schroeder A.J."/>
            <person name="Shu S.Q."/>
            <person name="Stapleton M."/>
            <person name="Yamada C."/>
            <person name="Ashburner M."/>
            <person name="Gelbart W.M."/>
            <person name="Rubin G.M."/>
            <person name="Lewis S.E."/>
        </authorList>
    </citation>
    <scope>GENOME REANNOTATION</scope>
    <source>
        <strain evidence="7">Berkeley</strain>
    </source>
</reference>
<name>D1Z399_DROME</name>
<dbReference type="VEuPathDB" id="VectorBase:FBgn0011202"/>
<evidence type="ECO:0000256" key="1">
    <source>
        <dbReference type="SAM" id="MobiDB-lite"/>
    </source>
</evidence>
<dbReference type="GO" id="GO:0031267">
    <property type="term" value="F:small GTPase binding"/>
    <property type="evidence" value="ECO:0007669"/>
    <property type="project" value="InterPro"/>
</dbReference>
<reference evidence="7" key="4">
    <citation type="journal article" date="2002" name="Genome Biol.">
        <title>The transposable elements of the Drosophila melanogaster euchromatin: a genomics perspective.</title>
        <authorList>
            <person name="Kaminker J.S."/>
            <person name="Bergman C.M."/>
            <person name="Kronmiller B."/>
            <person name="Carlson J."/>
            <person name="Svirskas R."/>
            <person name="Patel S."/>
            <person name="Frise E."/>
            <person name="Wheeler D.A."/>
            <person name="Lewis S.E."/>
            <person name="Rubin G.M."/>
            <person name="Ashburner M."/>
            <person name="Celniker S.E."/>
        </authorList>
    </citation>
    <scope>NUCLEOTIDE SEQUENCE [LARGE SCALE GENOMIC DNA]</scope>
    <source>
        <strain evidence="7">Berkeley</strain>
    </source>
</reference>
<reference evidence="5" key="12">
    <citation type="journal article" date="2015" name="G3 (Bethesda)">
        <title>Gene Model Annotations for Drosophila melanogaster: The Rule-Benders.</title>
        <authorList>
            <consortium name="FlyBase Consortium"/>
            <person name="Crosby M.A."/>
            <person name="Gramates L.S."/>
            <person name="Dos Santos G."/>
            <person name="Matthews B.B."/>
            <person name="St Pierre S.E."/>
            <person name="Zhou P."/>
            <person name="Schroeder A.J."/>
            <person name="Falls K."/>
            <person name="Emmert D.B."/>
            <person name="Russo S.M."/>
            <person name="Gelbart W.M."/>
            <person name="null"/>
        </authorList>
    </citation>
    <scope>NUCLEOTIDE SEQUENCE</scope>
</reference>
<evidence type="ECO:0000313" key="4">
    <source>
        <dbReference type="EMBL" id="ADA70409.1"/>
    </source>
</evidence>
<keyword evidence="7" id="KW-1185">Reference proteome</keyword>
<dbReference type="Pfam" id="PF06371">
    <property type="entry name" value="Drf_GBD"/>
    <property type="match status" value="1"/>
</dbReference>
<reference evidence="5 7" key="5">
    <citation type="journal article" date="2002" name="Genome Biol.">
        <title>Heterochromatic sequences in a Drosophila whole-genome shotgun assembly.</title>
        <authorList>
            <person name="Hoskins R.A."/>
            <person name="Smith C.D."/>
            <person name="Carlson J.W."/>
            <person name="Carvalho A.B."/>
            <person name="Halpern A."/>
            <person name="Kaminker J.S."/>
            <person name="Kennedy C."/>
            <person name="Mungall C.J."/>
            <person name="Sullivan B.A."/>
            <person name="Sutton G.G."/>
            <person name="Yasuhara J.C."/>
            <person name="Wakimoto B.T."/>
            <person name="Myers E.W."/>
            <person name="Celniker S.E."/>
            <person name="Rubin G.M."/>
            <person name="Karpen G.H."/>
        </authorList>
    </citation>
    <scope>NUCLEOTIDE SEQUENCE [LARGE SCALE GENOMIC DNA]</scope>
    <source>
        <strain evidence="7">Berkeley</strain>
    </source>
</reference>
<evidence type="ECO:0000313" key="6">
    <source>
        <dbReference type="FlyBase" id="FBgn0011202"/>
    </source>
</evidence>
<dbReference type="GeneID" id="35340"/>
<feature type="compositionally biased region" description="Low complexity" evidence="1">
    <location>
        <begin position="32"/>
        <end position="41"/>
    </location>
</feature>
<dbReference type="FlyBase" id="FBgn0011202">
    <property type="gene designation" value="dia"/>
</dbReference>
<dbReference type="InterPro" id="IPR044933">
    <property type="entry name" value="DIA_GBD_sf"/>
</dbReference>
<evidence type="ECO:0000313" key="3">
    <source>
        <dbReference type="EMBL" id="ADA70408.1"/>
    </source>
</evidence>
<evidence type="ECO:0000313" key="5">
    <source>
        <dbReference type="EMBL" id="AFH03786.1"/>
    </source>
</evidence>
<dbReference type="ExpressionAtlas" id="D1Z399">
    <property type="expression patterns" value="baseline and differential"/>
</dbReference>
<reference evidence="5" key="11">
    <citation type="journal article" date="2015" name="G3 (Bethesda)">
        <title>Gene Model Annotations for Drosophila melanogaster: Impact of High-Throughput Data.</title>
        <authorList>
            <consortium name="FlyBase Consortium"/>
            <person name="Matthews B.B."/>
            <person name="Dos Santos G."/>
            <person name="Crosby M.A."/>
            <person name="Emmert D.B."/>
            <person name="St Pierre S.E."/>
            <person name="Gramates L.S."/>
            <person name="Zhou P."/>
            <person name="Schroeder A.J."/>
            <person name="Falls K."/>
            <person name="Strelets V."/>
            <person name="Russo S.M."/>
            <person name="Gelbart W.M."/>
            <person name="null"/>
        </authorList>
    </citation>
    <scope>NUCLEOTIDE SEQUENCE</scope>
</reference>
<dbReference type="Bgee" id="FBgn0011202">
    <property type="expression patterns" value="Expressed in adult Malpighian tubule principal cell of lower ureter in Malpighian tubule and 169 other cell types or tissues"/>
</dbReference>
<dbReference type="Proteomes" id="UP000000803">
    <property type="component" value="Chromosome 2L"/>
</dbReference>
<dbReference type="InterPro" id="IPR010473">
    <property type="entry name" value="GTPase-bd"/>
</dbReference>